<evidence type="ECO:0000256" key="5">
    <source>
        <dbReference type="ARBA" id="ARBA00022729"/>
    </source>
</evidence>
<dbReference type="EMBL" id="JAJAPW010000007">
    <property type="protein sequence ID" value="MCB4800020.1"/>
    <property type="molecule type" value="Genomic_DNA"/>
</dbReference>
<feature type="domain" description="Fe/B12 periplasmic-binding" evidence="6">
    <location>
        <begin position="55"/>
        <end position="313"/>
    </location>
</feature>
<evidence type="ECO:0000256" key="3">
    <source>
        <dbReference type="ARBA" id="ARBA00022448"/>
    </source>
</evidence>
<name>A0A9X1I239_9FLAO</name>
<dbReference type="PROSITE" id="PS50983">
    <property type="entry name" value="FE_B12_PBP"/>
    <property type="match status" value="1"/>
</dbReference>
<dbReference type="SUPFAM" id="SSF53807">
    <property type="entry name" value="Helical backbone' metal receptor"/>
    <property type="match status" value="1"/>
</dbReference>
<keyword evidence="8" id="KW-1185">Reference proteome</keyword>
<reference evidence="7" key="1">
    <citation type="submission" date="2021-10" db="EMBL/GenBank/DDBJ databases">
        <title>Tamlana sargassums sp. nov., and Tamlana laminarinivorans sp. nov., two new bacteria isolated from the brown alga.</title>
        <authorList>
            <person name="Li J."/>
        </authorList>
    </citation>
    <scope>NUCLEOTIDE SEQUENCE</scope>
    <source>
        <strain evidence="7">PT2-4</strain>
    </source>
</reference>
<dbReference type="InterPro" id="IPR033870">
    <property type="entry name" value="FatB"/>
</dbReference>
<accession>A0A9X1I239</accession>
<comment type="subcellular location">
    <subcellularLocation>
        <location evidence="1">Cell envelope</location>
    </subcellularLocation>
</comment>
<gene>
    <name evidence="7" type="ORF">LG649_14290</name>
</gene>
<evidence type="ECO:0000256" key="4">
    <source>
        <dbReference type="ARBA" id="ARBA00022496"/>
    </source>
</evidence>
<evidence type="ECO:0000313" key="7">
    <source>
        <dbReference type="EMBL" id="MCB4800020.1"/>
    </source>
</evidence>
<dbReference type="GO" id="GO:0030288">
    <property type="term" value="C:outer membrane-bounded periplasmic space"/>
    <property type="evidence" value="ECO:0007669"/>
    <property type="project" value="TreeGrafter"/>
</dbReference>
<organism evidence="7 8">
    <name type="scientific">Neotamlana laminarinivorans</name>
    <dbReference type="NCBI Taxonomy" id="2883124"/>
    <lineage>
        <taxon>Bacteria</taxon>
        <taxon>Pseudomonadati</taxon>
        <taxon>Bacteroidota</taxon>
        <taxon>Flavobacteriia</taxon>
        <taxon>Flavobacteriales</taxon>
        <taxon>Flavobacteriaceae</taxon>
        <taxon>Neotamlana</taxon>
    </lineage>
</organism>
<dbReference type="CDD" id="cd01140">
    <property type="entry name" value="FatB"/>
    <property type="match status" value="1"/>
</dbReference>
<keyword evidence="4" id="KW-0406">Ion transport</keyword>
<dbReference type="Gene3D" id="3.40.50.1980">
    <property type="entry name" value="Nitrogenase molybdenum iron protein domain"/>
    <property type="match status" value="2"/>
</dbReference>
<dbReference type="InterPro" id="IPR002491">
    <property type="entry name" value="ABC_transptr_periplasmic_BD"/>
</dbReference>
<evidence type="ECO:0000313" key="8">
    <source>
        <dbReference type="Proteomes" id="UP001139199"/>
    </source>
</evidence>
<dbReference type="InterPro" id="IPR051313">
    <property type="entry name" value="Bact_iron-sidero_bind"/>
</dbReference>
<sequence>MYKSIKNKAIILLSAMVLVACKNKVKQDEANKPAKETVTITHKLGTVNVVKNPKRVVALNYSSLENLDELGINVIGIPKSHVPKYLQSYKDDESVANLGTIFEIDFEKLNSLEPDVIFMSARMEKHYAELSRIAPTIFLTSDPSDLLGSFETNISIFGKLFNKQEETNNLVTRVNQKVETLNAKAQASGKTALIILFNNGKFSAFGKASRFGVIHNLFGFKEALENLSTNRHGQAVSNELIQEANPDYLFIVDRSAVVNKKATNKAEIENALIQQTKAYKNGNIVYLDPEAWYLSGDGIASFEIMINDVNINF</sequence>
<evidence type="ECO:0000259" key="6">
    <source>
        <dbReference type="PROSITE" id="PS50983"/>
    </source>
</evidence>
<evidence type="ECO:0000256" key="2">
    <source>
        <dbReference type="ARBA" id="ARBA00008814"/>
    </source>
</evidence>
<dbReference type="PANTHER" id="PTHR30532:SF28">
    <property type="entry name" value="PETROBACTIN-BINDING PROTEIN YCLQ"/>
    <property type="match status" value="1"/>
</dbReference>
<keyword evidence="4" id="KW-0410">Iron transport</keyword>
<comment type="similarity">
    <text evidence="2">Belongs to the bacterial solute-binding protein 8 family.</text>
</comment>
<dbReference type="Pfam" id="PF01497">
    <property type="entry name" value="Peripla_BP_2"/>
    <property type="match status" value="1"/>
</dbReference>
<keyword evidence="5" id="KW-0732">Signal</keyword>
<dbReference type="PANTHER" id="PTHR30532">
    <property type="entry name" value="IRON III DICITRATE-BINDING PERIPLASMIC PROTEIN"/>
    <property type="match status" value="1"/>
</dbReference>
<proteinExistence type="inferred from homology"/>
<keyword evidence="3" id="KW-0813">Transport</keyword>
<dbReference type="Proteomes" id="UP001139199">
    <property type="component" value="Unassembled WGS sequence"/>
</dbReference>
<dbReference type="RefSeq" id="WP_226544503.1">
    <property type="nucleotide sequence ID" value="NZ_JAJAPW010000007.1"/>
</dbReference>
<protein>
    <submittedName>
        <fullName evidence="7">Siderophore ABC transporter substrate-binding protein</fullName>
    </submittedName>
</protein>
<dbReference type="AlphaFoldDB" id="A0A9X1I239"/>
<keyword evidence="4" id="KW-0408">Iron</keyword>
<dbReference type="PROSITE" id="PS51257">
    <property type="entry name" value="PROKAR_LIPOPROTEIN"/>
    <property type="match status" value="1"/>
</dbReference>
<comment type="caution">
    <text evidence="7">The sequence shown here is derived from an EMBL/GenBank/DDBJ whole genome shotgun (WGS) entry which is preliminary data.</text>
</comment>
<dbReference type="GO" id="GO:1901678">
    <property type="term" value="P:iron coordination entity transport"/>
    <property type="evidence" value="ECO:0007669"/>
    <property type="project" value="UniProtKB-ARBA"/>
</dbReference>
<evidence type="ECO:0000256" key="1">
    <source>
        <dbReference type="ARBA" id="ARBA00004196"/>
    </source>
</evidence>